<proteinExistence type="predicted"/>
<dbReference type="PANTHER" id="PTHR45089">
    <property type="entry name" value="DNAJ HEAT SHOCK AMINO-TERMINAL DOMAIN PROTEIN-RELATED"/>
    <property type="match status" value="1"/>
</dbReference>
<evidence type="ECO:0000313" key="2">
    <source>
        <dbReference type="EMBL" id="GKV39043.1"/>
    </source>
</evidence>
<feature type="compositionally biased region" description="Basic and acidic residues" evidence="1">
    <location>
        <begin position="213"/>
        <end position="233"/>
    </location>
</feature>
<feature type="compositionally biased region" description="Basic and acidic residues" evidence="1">
    <location>
        <begin position="136"/>
        <end position="171"/>
    </location>
</feature>
<evidence type="ECO:0000313" key="3">
    <source>
        <dbReference type="Proteomes" id="UP001054252"/>
    </source>
</evidence>
<organism evidence="2 3">
    <name type="scientific">Rubroshorea leprosula</name>
    <dbReference type="NCBI Taxonomy" id="152421"/>
    <lineage>
        <taxon>Eukaryota</taxon>
        <taxon>Viridiplantae</taxon>
        <taxon>Streptophyta</taxon>
        <taxon>Embryophyta</taxon>
        <taxon>Tracheophyta</taxon>
        <taxon>Spermatophyta</taxon>
        <taxon>Magnoliopsida</taxon>
        <taxon>eudicotyledons</taxon>
        <taxon>Gunneridae</taxon>
        <taxon>Pentapetalae</taxon>
        <taxon>rosids</taxon>
        <taxon>malvids</taxon>
        <taxon>Malvales</taxon>
        <taxon>Dipterocarpaceae</taxon>
        <taxon>Rubroshorea</taxon>
    </lineage>
</organism>
<gene>
    <name evidence="2" type="ORF">SLEP1_g46872</name>
</gene>
<evidence type="ECO:0008006" key="4">
    <source>
        <dbReference type="Google" id="ProtNLM"/>
    </source>
</evidence>
<reference evidence="2 3" key="1">
    <citation type="journal article" date="2021" name="Commun. Biol.">
        <title>The genome of Shorea leprosula (Dipterocarpaceae) highlights the ecological relevance of drought in aseasonal tropical rainforests.</title>
        <authorList>
            <person name="Ng K.K.S."/>
            <person name="Kobayashi M.J."/>
            <person name="Fawcett J.A."/>
            <person name="Hatakeyama M."/>
            <person name="Paape T."/>
            <person name="Ng C.H."/>
            <person name="Ang C.C."/>
            <person name="Tnah L.H."/>
            <person name="Lee C.T."/>
            <person name="Nishiyama T."/>
            <person name="Sese J."/>
            <person name="O'Brien M.J."/>
            <person name="Copetti D."/>
            <person name="Mohd Noor M.I."/>
            <person name="Ong R.C."/>
            <person name="Putra M."/>
            <person name="Sireger I.Z."/>
            <person name="Indrioko S."/>
            <person name="Kosugi Y."/>
            <person name="Izuno A."/>
            <person name="Isagi Y."/>
            <person name="Lee S.L."/>
            <person name="Shimizu K.K."/>
        </authorList>
    </citation>
    <scope>NUCLEOTIDE SEQUENCE [LARGE SCALE GENOMIC DNA]</scope>
    <source>
        <strain evidence="2">214</strain>
    </source>
</reference>
<dbReference type="AlphaFoldDB" id="A0AAV5LPD9"/>
<name>A0AAV5LPD9_9ROSI</name>
<keyword evidence="3" id="KW-1185">Reference proteome</keyword>
<dbReference type="Proteomes" id="UP001054252">
    <property type="component" value="Unassembled WGS sequence"/>
</dbReference>
<evidence type="ECO:0000256" key="1">
    <source>
        <dbReference type="SAM" id="MobiDB-lite"/>
    </source>
</evidence>
<dbReference type="EMBL" id="BPVZ01000132">
    <property type="protein sequence ID" value="GKV39043.1"/>
    <property type="molecule type" value="Genomic_DNA"/>
</dbReference>
<protein>
    <recommendedName>
        <fullName evidence="4">C2H2-type domain-containing protein</fullName>
    </recommendedName>
</protein>
<comment type="caution">
    <text evidence="2">The sequence shown here is derived from an EMBL/GenBank/DDBJ whole genome shotgun (WGS) entry which is preliminary data.</text>
</comment>
<feature type="region of interest" description="Disordered" evidence="1">
    <location>
        <begin position="85"/>
        <end position="233"/>
    </location>
</feature>
<dbReference type="PANTHER" id="PTHR45089:SF24">
    <property type="entry name" value="DNAJ HEAT SHOCK N-TERMINAL DOMAIN-CONTAINING PROTEIN"/>
    <property type="match status" value="1"/>
</dbReference>
<sequence length="295" mass="33192">MLLLRPIAAPTFQVQFPNKSSHNSNGRPTFWTKCPYCTVKYQYYTDILHRTLHCQTCDKAPQQKDVHNQGAQNVKQGFHANLRTKNSKTASSSKAAHDSHVGTGNENGKRGRKQSVECRESCHTQSSSGSEDDILIDERSNVQAGKDVKCPRENLRRSVRHKQEVSYRENLSDDEDLVNPPKRAKGSSSSNATEEDGDTQKEETHKINNLTNGKKEAKKVFGQETAKEGDPKKCSEACADGGKMNFNPKDHPITVNPELQIVERQSSRSMLKRTEGIREEIESQKKKNNQQLKSN</sequence>
<accession>A0AAV5LPD9</accession>